<feature type="chain" id="PRO_5046585253" evidence="1">
    <location>
        <begin position="24"/>
        <end position="168"/>
    </location>
</feature>
<comment type="caution">
    <text evidence="2">The sequence shown here is derived from an EMBL/GenBank/DDBJ whole genome shotgun (WGS) entry which is preliminary data.</text>
</comment>
<accession>A0ABT1Z2E5</accession>
<keyword evidence="3" id="KW-1185">Reference proteome</keyword>
<evidence type="ECO:0000256" key="1">
    <source>
        <dbReference type="SAM" id="SignalP"/>
    </source>
</evidence>
<name>A0ABT1Z2E5_9RHOB</name>
<sequence length="168" mass="18284">MKTTLARLTAATAIALLPLGVFAATPIAEVTVQADLTENVDANALQYYPQIEEDIARMIAERIDITGDAGDPVIKVEIKGVMLDGDSILPDSAEFNELYGSINYTDDNREINAETIPVYIKAMTAETPEDGVIYIAPGRDDFYEAMITALVDKVVENVPDTVRSDRSN</sequence>
<organism evidence="2 3">
    <name type="scientific">Pseudosulfitobacter koreensis</name>
    <dbReference type="NCBI Taxonomy" id="2968472"/>
    <lineage>
        <taxon>Bacteria</taxon>
        <taxon>Pseudomonadati</taxon>
        <taxon>Pseudomonadota</taxon>
        <taxon>Alphaproteobacteria</taxon>
        <taxon>Rhodobacterales</taxon>
        <taxon>Roseobacteraceae</taxon>
        <taxon>Pseudosulfitobacter</taxon>
    </lineage>
</organism>
<reference evidence="2" key="1">
    <citation type="submission" date="2022-07" db="EMBL/GenBank/DDBJ databases">
        <title>Pseudosulfitobacter sp. strain AP-MA-4, whole genome sequence.</title>
        <authorList>
            <person name="Jiang Y."/>
        </authorList>
    </citation>
    <scope>NUCLEOTIDE SEQUENCE</scope>
    <source>
        <strain evidence="2">AP-MA-4</strain>
    </source>
</reference>
<gene>
    <name evidence="2" type="ORF">NTA49_12235</name>
</gene>
<proteinExistence type="predicted"/>
<protein>
    <submittedName>
        <fullName evidence="2">Uncharacterized protein</fullName>
    </submittedName>
</protein>
<dbReference type="EMBL" id="JANKJG010000008">
    <property type="protein sequence ID" value="MCR8827304.1"/>
    <property type="molecule type" value="Genomic_DNA"/>
</dbReference>
<dbReference type="Proteomes" id="UP001165396">
    <property type="component" value="Unassembled WGS sequence"/>
</dbReference>
<evidence type="ECO:0000313" key="3">
    <source>
        <dbReference type="Proteomes" id="UP001165396"/>
    </source>
</evidence>
<keyword evidence="1" id="KW-0732">Signal</keyword>
<feature type="signal peptide" evidence="1">
    <location>
        <begin position="1"/>
        <end position="23"/>
    </location>
</feature>
<evidence type="ECO:0000313" key="2">
    <source>
        <dbReference type="EMBL" id="MCR8827304.1"/>
    </source>
</evidence>
<dbReference type="RefSeq" id="WP_258295071.1">
    <property type="nucleotide sequence ID" value="NZ_JANKJG010000008.1"/>
</dbReference>